<dbReference type="GO" id="GO:0015031">
    <property type="term" value="P:protein transport"/>
    <property type="evidence" value="ECO:0007669"/>
    <property type="project" value="UniProtKB-KW"/>
</dbReference>
<accession>H2AQU9</accession>
<feature type="domain" description="SAC" evidence="11">
    <location>
        <begin position="143"/>
        <end position="483"/>
    </location>
</feature>
<dbReference type="InterPro" id="IPR002013">
    <property type="entry name" value="SAC_dom"/>
</dbReference>
<dbReference type="AlphaFoldDB" id="H2AQU9"/>
<dbReference type="GO" id="GO:0030479">
    <property type="term" value="C:actin cortical patch"/>
    <property type="evidence" value="ECO:0007669"/>
    <property type="project" value="EnsemblFungi"/>
</dbReference>
<keyword evidence="6" id="KW-0963">Cytoplasm</keyword>
<dbReference type="GO" id="GO:0006897">
    <property type="term" value="P:endocytosis"/>
    <property type="evidence" value="ECO:0007669"/>
    <property type="project" value="UniProtKB-KW"/>
</dbReference>
<dbReference type="InterPro" id="IPR036691">
    <property type="entry name" value="Endo/exonu/phosph_ase_sf"/>
</dbReference>
<evidence type="ECO:0000256" key="5">
    <source>
        <dbReference type="ARBA" id="ARBA00022448"/>
    </source>
</evidence>
<comment type="similarity">
    <text evidence="2">Belongs to the synaptojanin family.</text>
</comment>
<organism evidence="12 13">
    <name type="scientific">Kazachstania africana (strain ATCC 22294 / BCRC 22015 / CBS 2517 / CECT 1963 / NBRC 1671 / NRRL Y-8276)</name>
    <name type="common">Yeast</name>
    <name type="synonym">Kluyveromyces africanus</name>
    <dbReference type="NCBI Taxonomy" id="1071382"/>
    <lineage>
        <taxon>Eukaryota</taxon>
        <taxon>Fungi</taxon>
        <taxon>Dikarya</taxon>
        <taxon>Ascomycota</taxon>
        <taxon>Saccharomycotina</taxon>
        <taxon>Saccharomycetes</taxon>
        <taxon>Saccharomycetales</taxon>
        <taxon>Saccharomycetaceae</taxon>
        <taxon>Kazachstania</taxon>
    </lineage>
</organism>
<keyword evidence="9" id="KW-0653">Protein transport</keyword>
<evidence type="ECO:0000256" key="9">
    <source>
        <dbReference type="ARBA" id="ARBA00022927"/>
    </source>
</evidence>
<dbReference type="FunFam" id="3.60.10.10:FF:000029">
    <property type="entry name" value="Inositol polyphosphate 5-phosphatase"/>
    <property type="match status" value="1"/>
</dbReference>
<keyword evidence="7" id="KW-0254">Endocytosis</keyword>
<dbReference type="GO" id="GO:0043812">
    <property type="term" value="F:phosphatidylinositol-4-phosphate phosphatase activity"/>
    <property type="evidence" value="ECO:0007669"/>
    <property type="project" value="EnsemblFungi"/>
</dbReference>
<feature type="compositionally biased region" description="Polar residues" evidence="10">
    <location>
        <begin position="1114"/>
        <end position="1127"/>
    </location>
</feature>
<dbReference type="EC" id="3.1.3.36" evidence="4"/>
<evidence type="ECO:0000259" key="11">
    <source>
        <dbReference type="PROSITE" id="PS50275"/>
    </source>
</evidence>
<dbReference type="GeneID" id="13883289"/>
<feature type="compositionally biased region" description="Pro residues" evidence="10">
    <location>
        <begin position="1179"/>
        <end position="1190"/>
    </location>
</feature>
<dbReference type="GO" id="GO:0004439">
    <property type="term" value="F:phosphatidylinositol-4,5-bisphosphate 5-phosphatase activity"/>
    <property type="evidence" value="ECO:0007669"/>
    <property type="project" value="UniProtKB-EC"/>
</dbReference>
<feature type="region of interest" description="Disordered" evidence="10">
    <location>
        <begin position="901"/>
        <end position="1062"/>
    </location>
</feature>
<dbReference type="RefSeq" id="XP_003955884.1">
    <property type="nucleotide sequence ID" value="XM_003955835.1"/>
</dbReference>
<dbReference type="GO" id="GO:0046856">
    <property type="term" value="P:phosphatidylinositol dephosphorylation"/>
    <property type="evidence" value="ECO:0007669"/>
    <property type="project" value="EnsemblFungi"/>
</dbReference>
<feature type="compositionally biased region" description="Polar residues" evidence="10">
    <location>
        <begin position="1145"/>
        <end position="1155"/>
    </location>
</feature>
<sequence>MRILVSHEGAERRIALVSDSYALVFKTVSNAQSLKPLCAIELVEKHQLKNEGFKRLSIHDVYGFIGLIDLQGLVFIAAITGKSKAASPIPNETVNKIFAVDFFCLNDSRWDFLEIDSSGRPIVIGSDESEEARSILKHPCQDLRKLLSNGSFYYSSDFDLTSTLQKRGLNNYSLSTDSFEDEYMWNYFLMKEIIEYRDRIDEKTKHILDEEGFLITVIRGFAETFITYVKRLKVALTVISKQSWKRAGTRFNARGIDDEGYVANFVETEIIMYSSEYCYALTQIRGSVPVFWEQDASLMNPKIQITRSLEATQPVFDKHFQRLIENYGPINIINLLSKKPNEIELSKRYRSHLYKSETLEMSNDVFYTEFDFNKETSQEGFSAAKKLLPKIMDSLVEIGYFSYDVKEKKTISMQKGVFRVNCLDCLDRTNLAQQLLSLSALQMFLEDYHLIRPNDYIDESDFSNKHNTLWADHGDQISQIYTGTNALKSSFSRKGKMSLAGALSDATKSVSRRYINNFMDKGKQQNIDTLLGRLPHQEAVQLYDPETEYVQSKLHDLENKFTSKSNMNLFIGTFNINGMSTSSDLSKWLFPIGERFKPDAVILGLQEVIELTAGSILNADYSKKSFWENTVNDCLNQYGEKYILLRVEQMSSLIILLFVRSDKSKYVKRVEGSTKKTGFGGIAGNKGAVAIRFEYEGTSFCFVNSHFSAGVNNVEERTNDYNTINKSITFSGSKRIYHHDSIFWLGDLNFRINLDNEAVKRQLYEKKEGYIENLLQYDQLIQEISEGRIFQGFNEPEIKFHPTYKFDLGTDRYDSSEKARTPSWTDRIVYKGQNVYALAYSDAPLTLSDHKPVYAAYKADVVSIDEAKKEELTKQLYAEVRGKYLKAGPPDATARSKFNIEKDVTNRPPISPLSLPSNRIKNLQQESVRSVPPLPSRSSLSINSLGRENIESKRLAVAPPPPPSRGPSVIIQDGDSIPDLIDLNSSSSSISSRPTPPPSRSSKLHEENASSSRQGQEQKMKSPPPVKPRVQVCESKPKEEESMNASGEHVLPSKISSGTNTPKKIENVIESNGEAISIETLQESRKVPLPPMKPKKLADIKTEKVSENLENRRNAQSSTSLLESTDNANIQANIDVEMSKKISSKSETPNPTVSQQKKHVPPVVPKKKPELSSIKKQPPTIPPRNPNLTK</sequence>
<evidence type="ECO:0000256" key="7">
    <source>
        <dbReference type="ARBA" id="ARBA00022583"/>
    </source>
</evidence>
<evidence type="ECO:0000313" key="12">
    <source>
        <dbReference type="EMBL" id="CCF56749.1"/>
    </source>
</evidence>
<keyword evidence="5" id="KW-0813">Transport</keyword>
<name>H2AQU9_KAZAF</name>
<evidence type="ECO:0000313" key="13">
    <source>
        <dbReference type="Proteomes" id="UP000005220"/>
    </source>
</evidence>
<dbReference type="InterPro" id="IPR046985">
    <property type="entry name" value="IP5"/>
</dbReference>
<dbReference type="Gene3D" id="3.60.10.10">
    <property type="entry name" value="Endonuclease/exonuclease/phosphatase"/>
    <property type="match status" value="1"/>
</dbReference>
<dbReference type="SMART" id="SM00128">
    <property type="entry name" value="IPPc"/>
    <property type="match status" value="1"/>
</dbReference>
<feature type="compositionally biased region" description="Polar residues" evidence="10">
    <location>
        <begin position="914"/>
        <end position="926"/>
    </location>
</feature>
<comment type="similarity">
    <text evidence="3">In the central section; belongs to the inositol 1,4,5-trisphosphate 5-phosphatase family.</text>
</comment>
<evidence type="ECO:0000256" key="6">
    <source>
        <dbReference type="ARBA" id="ARBA00022490"/>
    </source>
</evidence>
<comment type="subcellular location">
    <subcellularLocation>
        <location evidence="1">Cytoplasm</location>
    </subcellularLocation>
</comment>
<dbReference type="KEGG" id="kaf:KAFR_0B04520"/>
<feature type="compositionally biased region" description="Low complexity" evidence="10">
    <location>
        <begin position="927"/>
        <end position="941"/>
    </location>
</feature>
<evidence type="ECO:0000256" key="2">
    <source>
        <dbReference type="ARBA" id="ARBA00008943"/>
    </source>
</evidence>
<dbReference type="EMBL" id="HE650822">
    <property type="protein sequence ID" value="CCF56749.1"/>
    <property type="molecule type" value="Genomic_DNA"/>
</dbReference>
<dbReference type="GO" id="GO:0016020">
    <property type="term" value="C:membrane"/>
    <property type="evidence" value="ECO:0007669"/>
    <property type="project" value="TreeGrafter"/>
</dbReference>
<feature type="region of interest" description="Disordered" evidence="10">
    <location>
        <begin position="1139"/>
        <end position="1190"/>
    </location>
</feature>
<dbReference type="SUPFAM" id="SSF56219">
    <property type="entry name" value="DNase I-like"/>
    <property type="match status" value="1"/>
</dbReference>
<dbReference type="GO" id="GO:0004438">
    <property type="term" value="F:phosphatidylinositol-3-phosphate phosphatase activity"/>
    <property type="evidence" value="ECO:0007669"/>
    <property type="project" value="EnsemblFungi"/>
</dbReference>
<dbReference type="PANTHER" id="PTHR11200:SF257">
    <property type="entry name" value="PHOSPHOINOSITIDE 5-PHOSPHATASE"/>
    <property type="match status" value="1"/>
</dbReference>
<dbReference type="InParanoid" id="H2AQU9"/>
<dbReference type="Pfam" id="PF22669">
    <property type="entry name" value="Exo_endo_phos2"/>
    <property type="match status" value="1"/>
</dbReference>
<keyword evidence="8" id="KW-0378">Hydrolase</keyword>
<dbReference type="OrthoDB" id="405996at2759"/>
<gene>
    <name evidence="12" type="primary">KAFR0B04520</name>
    <name evidence="12" type="ORF">KAFR_0B04520</name>
</gene>
<dbReference type="GO" id="GO:0043813">
    <property type="term" value="F:phosphatidylinositol-3,5-bisphosphate 5-phosphatase activity"/>
    <property type="evidence" value="ECO:0007669"/>
    <property type="project" value="EnsemblFungi"/>
</dbReference>
<dbReference type="InterPro" id="IPR000300">
    <property type="entry name" value="IPPc"/>
</dbReference>
<evidence type="ECO:0000256" key="8">
    <source>
        <dbReference type="ARBA" id="ARBA00022801"/>
    </source>
</evidence>
<reference evidence="12 13" key="1">
    <citation type="journal article" date="2011" name="Proc. Natl. Acad. Sci. U.S.A.">
        <title>Evolutionary erosion of yeast sex chromosomes by mating-type switching accidents.</title>
        <authorList>
            <person name="Gordon J.L."/>
            <person name="Armisen D."/>
            <person name="Proux-Wera E."/>
            <person name="Oheigeartaigh S.S."/>
            <person name="Byrne K.P."/>
            <person name="Wolfe K.H."/>
        </authorList>
    </citation>
    <scope>NUCLEOTIDE SEQUENCE [LARGE SCALE GENOMIC DNA]</scope>
    <source>
        <strain evidence="13">ATCC 22294 / BCRC 22015 / CBS 2517 / CECT 1963 / NBRC 1671 / NRRL Y-8276</strain>
    </source>
</reference>
<protein>
    <recommendedName>
        <fullName evidence="4">phosphoinositide 5-phosphatase</fullName>
        <ecNumber evidence="4">3.1.3.36</ecNumber>
    </recommendedName>
</protein>
<dbReference type="HOGENOM" id="CLU_003016_2_0_1"/>
<keyword evidence="13" id="KW-1185">Reference proteome</keyword>
<dbReference type="PANTHER" id="PTHR11200">
    <property type="entry name" value="INOSITOL 5-PHOSPHATASE"/>
    <property type="match status" value="1"/>
</dbReference>
<dbReference type="Pfam" id="PF02383">
    <property type="entry name" value="Syja_N"/>
    <property type="match status" value="1"/>
</dbReference>
<feature type="compositionally biased region" description="Basic and acidic residues" evidence="10">
    <location>
        <begin position="1096"/>
        <end position="1113"/>
    </location>
</feature>
<dbReference type="PROSITE" id="PS50275">
    <property type="entry name" value="SAC"/>
    <property type="match status" value="1"/>
</dbReference>
<evidence type="ECO:0000256" key="3">
    <source>
        <dbReference type="ARBA" id="ARBA00009678"/>
    </source>
</evidence>
<dbReference type="STRING" id="1071382.H2AQU9"/>
<dbReference type="eggNOG" id="KOG0566">
    <property type="taxonomic scope" value="Eukaryota"/>
</dbReference>
<evidence type="ECO:0000256" key="10">
    <source>
        <dbReference type="SAM" id="MobiDB-lite"/>
    </source>
</evidence>
<dbReference type="Proteomes" id="UP000005220">
    <property type="component" value="Chromosome 2"/>
</dbReference>
<evidence type="ECO:0000256" key="1">
    <source>
        <dbReference type="ARBA" id="ARBA00004496"/>
    </source>
</evidence>
<evidence type="ECO:0000256" key="4">
    <source>
        <dbReference type="ARBA" id="ARBA00013044"/>
    </source>
</evidence>
<feature type="compositionally biased region" description="Low complexity" evidence="10">
    <location>
        <begin position="975"/>
        <end position="993"/>
    </location>
</feature>
<proteinExistence type="inferred from homology"/>
<feature type="region of interest" description="Disordered" evidence="10">
    <location>
        <begin position="1087"/>
        <end position="1127"/>
    </location>
</feature>